<gene>
    <name evidence="2" type="ORF">ECRASSUSDP1_LOCUS10875</name>
</gene>
<sequence>MSMVFSNRSSLNSSKNRELNLSRRKKDLQSRYYPHNNQKKVKAKEIAGYIESLKKASSKNNNISGLKGKQRDLSQQRPSLRNKRDLLVRKSRQKIARRADKIVTNTRRISNSNHPKFLQMGDSPEYSANRFKVGKILNGSSSFIKNPNYQDQTKLMDSSMRMMRMRQSESTKPARNMRITDKPSSKVRNSKMRANSNPRLGNRDMHSNSSASFKGRKGQLMSSSKLGKIINDQTNNILEQKVRILNPGNISKKMRYSQLQYNDSREVLNNSGEWSNKIKVNTEMFGKIPPGLMSTEVGKRKERGAEDFSRGKKEATSHSLLGNIHPNEHRLKKQLLKDNSTVPIKYDTTAVISEEYSNFDDPFTQMYTNSILSGNKAEKNIEEMHYLQINLCKMTRKMLEKTEKAESEAHPNPRKPQADTSNLLELCSETSIE</sequence>
<feature type="region of interest" description="Disordered" evidence="1">
    <location>
        <begin position="167"/>
        <end position="220"/>
    </location>
</feature>
<dbReference type="Proteomes" id="UP001295684">
    <property type="component" value="Unassembled WGS sequence"/>
</dbReference>
<feature type="region of interest" description="Disordered" evidence="1">
    <location>
        <begin position="400"/>
        <end position="433"/>
    </location>
</feature>
<accession>A0AAD1UIW6</accession>
<feature type="compositionally biased region" description="Low complexity" evidence="1">
    <location>
        <begin position="1"/>
        <end position="14"/>
    </location>
</feature>
<feature type="region of interest" description="Disordered" evidence="1">
    <location>
        <begin position="1"/>
        <end position="29"/>
    </location>
</feature>
<dbReference type="AlphaFoldDB" id="A0AAD1UIW6"/>
<protein>
    <submittedName>
        <fullName evidence="2">Uncharacterized protein</fullName>
    </submittedName>
</protein>
<organism evidence="2 3">
    <name type="scientific">Euplotes crassus</name>
    <dbReference type="NCBI Taxonomy" id="5936"/>
    <lineage>
        <taxon>Eukaryota</taxon>
        <taxon>Sar</taxon>
        <taxon>Alveolata</taxon>
        <taxon>Ciliophora</taxon>
        <taxon>Intramacronucleata</taxon>
        <taxon>Spirotrichea</taxon>
        <taxon>Hypotrichia</taxon>
        <taxon>Euplotida</taxon>
        <taxon>Euplotidae</taxon>
        <taxon>Moneuplotes</taxon>
    </lineage>
</organism>
<feature type="compositionally biased region" description="Polar residues" evidence="1">
    <location>
        <begin position="418"/>
        <end position="433"/>
    </location>
</feature>
<feature type="compositionally biased region" description="Basic and acidic residues" evidence="1">
    <location>
        <begin position="400"/>
        <end position="411"/>
    </location>
</feature>
<name>A0AAD1UIW6_EUPCR</name>
<keyword evidence="3" id="KW-1185">Reference proteome</keyword>
<feature type="compositionally biased region" description="Basic and acidic residues" evidence="1">
    <location>
        <begin position="297"/>
        <end position="316"/>
    </location>
</feature>
<reference evidence="2" key="1">
    <citation type="submission" date="2023-07" db="EMBL/GenBank/DDBJ databases">
        <authorList>
            <consortium name="AG Swart"/>
            <person name="Singh M."/>
            <person name="Singh A."/>
            <person name="Seah K."/>
            <person name="Emmerich C."/>
        </authorList>
    </citation>
    <scope>NUCLEOTIDE SEQUENCE</scope>
    <source>
        <strain evidence="2">DP1</strain>
    </source>
</reference>
<dbReference type="EMBL" id="CAMPGE010010727">
    <property type="protein sequence ID" value="CAI2369572.1"/>
    <property type="molecule type" value="Genomic_DNA"/>
</dbReference>
<feature type="region of interest" description="Disordered" evidence="1">
    <location>
        <begin position="291"/>
        <end position="316"/>
    </location>
</feature>
<evidence type="ECO:0000313" key="3">
    <source>
        <dbReference type="Proteomes" id="UP001295684"/>
    </source>
</evidence>
<feature type="region of interest" description="Disordered" evidence="1">
    <location>
        <begin position="59"/>
        <end position="92"/>
    </location>
</feature>
<comment type="caution">
    <text evidence="2">The sequence shown here is derived from an EMBL/GenBank/DDBJ whole genome shotgun (WGS) entry which is preliminary data.</text>
</comment>
<evidence type="ECO:0000313" key="2">
    <source>
        <dbReference type="EMBL" id="CAI2369572.1"/>
    </source>
</evidence>
<evidence type="ECO:0000256" key="1">
    <source>
        <dbReference type="SAM" id="MobiDB-lite"/>
    </source>
</evidence>
<proteinExistence type="predicted"/>